<dbReference type="InterPro" id="IPR036388">
    <property type="entry name" value="WH-like_DNA-bd_sf"/>
</dbReference>
<dbReference type="RefSeq" id="WP_138784664.1">
    <property type="nucleotide sequence ID" value="NZ_JBHEEQ010000036.1"/>
</dbReference>
<proteinExistence type="predicted"/>
<dbReference type="InterPro" id="IPR000792">
    <property type="entry name" value="Tscrpt_reg_LuxR_C"/>
</dbReference>
<keyword evidence="1" id="KW-0805">Transcription regulation</keyword>
<dbReference type="PANTHER" id="PTHR44688">
    <property type="entry name" value="DNA-BINDING TRANSCRIPTIONAL ACTIVATOR DEVR_DOSR"/>
    <property type="match status" value="1"/>
</dbReference>
<reference evidence="5 6" key="1">
    <citation type="submission" date="2020-03" db="EMBL/GenBank/DDBJ databases">
        <title>Whole genome sequencing of clinical and environmental type strains of Ochrobactrum.</title>
        <authorList>
            <person name="Dharne M."/>
        </authorList>
    </citation>
    <scope>NUCLEOTIDE SEQUENCE [LARGE SCALE GENOMIC DNA]</scope>
    <source>
        <strain evidence="5 6">CIP 109452</strain>
    </source>
</reference>
<evidence type="ECO:0000256" key="1">
    <source>
        <dbReference type="ARBA" id="ARBA00023015"/>
    </source>
</evidence>
<accession>A0ABX1DVP3</accession>
<dbReference type="CDD" id="cd06170">
    <property type="entry name" value="LuxR_C_like"/>
    <property type="match status" value="1"/>
</dbReference>
<feature type="domain" description="HTH luxR-type" evidence="4">
    <location>
        <begin position="162"/>
        <end position="227"/>
    </location>
</feature>
<dbReference type="PRINTS" id="PR00038">
    <property type="entry name" value="HTHLUXR"/>
</dbReference>
<evidence type="ECO:0000259" key="4">
    <source>
        <dbReference type="PROSITE" id="PS50043"/>
    </source>
</evidence>
<evidence type="ECO:0000256" key="2">
    <source>
        <dbReference type="ARBA" id="ARBA00023125"/>
    </source>
</evidence>
<gene>
    <name evidence="5" type="ORF">HED55_21530</name>
</gene>
<keyword evidence="6" id="KW-1185">Reference proteome</keyword>
<dbReference type="Pfam" id="PF00196">
    <property type="entry name" value="GerE"/>
    <property type="match status" value="1"/>
</dbReference>
<dbReference type="PROSITE" id="PS50043">
    <property type="entry name" value="HTH_LUXR_2"/>
    <property type="match status" value="1"/>
</dbReference>
<dbReference type="Proteomes" id="UP000704467">
    <property type="component" value="Unassembled WGS sequence"/>
</dbReference>
<evidence type="ECO:0000256" key="3">
    <source>
        <dbReference type="ARBA" id="ARBA00023163"/>
    </source>
</evidence>
<protein>
    <submittedName>
        <fullName evidence="5">Response regulator transcription factor</fullName>
    </submittedName>
</protein>
<organism evidence="5 6">
    <name type="scientific">Brucella haematophila</name>
    <dbReference type="NCBI Taxonomy" id="419474"/>
    <lineage>
        <taxon>Bacteria</taxon>
        <taxon>Pseudomonadati</taxon>
        <taxon>Pseudomonadota</taxon>
        <taxon>Alphaproteobacteria</taxon>
        <taxon>Hyphomicrobiales</taxon>
        <taxon>Brucellaceae</taxon>
        <taxon>Brucella/Ochrobactrum group</taxon>
        <taxon>Brucella</taxon>
    </lineage>
</organism>
<dbReference type="Gene3D" id="3.40.50.2300">
    <property type="match status" value="1"/>
</dbReference>
<keyword evidence="3" id="KW-0804">Transcription</keyword>
<dbReference type="SMART" id="SM00421">
    <property type="entry name" value="HTH_LUXR"/>
    <property type="match status" value="1"/>
</dbReference>
<keyword evidence="2" id="KW-0238">DNA-binding</keyword>
<dbReference type="Gene3D" id="1.10.10.10">
    <property type="entry name" value="Winged helix-like DNA-binding domain superfamily/Winged helix DNA-binding domain"/>
    <property type="match status" value="1"/>
</dbReference>
<evidence type="ECO:0000313" key="6">
    <source>
        <dbReference type="Proteomes" id="UP000704467"/>
    </source>
</evidence>
<name>A0ABX1DVP3_9HYPH</name>
<comment type="caution">
    <text evidence="5">The sequence shown here is derived from an EMBL/GenBank/DDBJ whole genome shotgun (WGS) entry which is preliminary data.</text>
</comment>
<dbReference type="EMBL" id="JAAVLN010000003">
    <property type="protein sequence ID" value="NKC04835.1"/>
    <property type="molecule type" value="Genomic_DNA"/>
</dbReference>
<evidence type="ECO:0000313" key="5">
    <source>
        <dbReference type="EMBL" id="NKC04835.1"/>
    </source>
</evidence>
<dbReference type="PROSITE" id="PS00622">
    <property type="entry name" value="HTH_LUXR_1"/>
    <property type="match status" value="1"/>
</dbReference>
<dbReference type="PANTHER" id="PTHR44688:SF16">
    <property type="entry name" value="DNA-BINDING TRANSCRIPTIONAL ACTIVATOR DEVR_DOSR"/>
    <property type="match status" value="1"/>
</dbReference>
<dbReference type="SUPFAM" id="SSF46894">
    <property type="entry name" value="C-terminal effector domain of the bipartite response regulators"/>
    <property type="match status" value="1"/>
</dbReference>
<sequence>MIIVAKHTLARTCVVKFLAHELAGWDFIDMASTAELAKAIGRDVALIALDLAERAIDSPTLLDDLLAAQTHFPAASIALLSNRDDILMESEAIKMGVRGFFTSSLPVEIALAGVRLVLAGGVFCPHPLGAQTSFQPTISITGKSALEEPNVNDNETMNHTPRQAAIAGFTPREVDVLTELQRGHSNKIIAEKLNMSGNTVKMHLQHIMRKLRVQNRTEVVLLLGSRTSPGMNTVQ</sequence>
<dbReference type="InterPro" id="IPR016032">
    <property type="entry name" value="Sig_transdc_resp-reg_C-effctor"/>
</dbReference>